<sequence length="161" mass="17314">MHMRLIPVLMVLFCLMLAAALALSAEATGDGKDSDAKGASAAPEDESTNGDKTDESAKKEDGGESASKESTPTNPFGKPAARRSDAVPGAIELSDGTLLPGLVYLTRSKDVEIFDTSKKKQRRIPLAGILTIETIVEWERMDPEWRFKTAGDPEKVYTGKS</sequence>
<reference evidence="2" key="1">
    <citation type="journal article" date="2014" name="Front. Microbiol.">
        <title>High frequency of phylogenetically diverse reductive dehalogenase-homologous genes in deep subseafloor sedimentary metagenomes.</title>
        <authorList>
            <person name="Kawai M."/>
            <person name="Futagami T."/>
            <person name="Toyoda A."/>
            <person name="Takaki Y."/>
            <person name="Nishi S."/>
            <person name="Hori S."/>
            <person name="Arai W."/>
            <person name="Tsubouchi T."/>
            <person name="Morono Y."/>
            <person name="Uchiyama I."/>
            <person name="Ito T."/>
            <person name="Fujiyama A."/>
            <person name="Inagaki F."/>
            <person name="Takami H."/>
        </authorList>
    </citation>
    <scope>NUCLEOTIDE SEQUENCE</scope>
    <source>
        <strain evidence="2">Expedition CK06-06</strain>
    </source>
</reference>
<evidence type="ECO:0000313" key="2">
    <source>
        <dbReference type="EMBL" id="GAH64145.1"/>
    </source>
</evidence>
<dbReference type="EMBL" id="BARU01031830">
    <property type="protein sequence ID" value="GAH64145.1"/>
    <property type="molecule type" value="Genomic_DNA"/>
</dbReference>
<accession>X1I4C2</accession>
<feature type="non-terminal residue" evidence="2">
    <location>
        <position position="161"/>
    </location>
</feature>
<comment type="caution">
    <text evidence="2">The sequence shown here is derived from an EMBL/GenBank/DDBJ whole genome shotgun (WGS) entry which is preliminary data.</text>
</comment>
<evidence type="ECO:0000256" key="1">
    <source>
        <dbReference type="SAM" id="MobiDB-lite"/>
    </source>
</evidence>
<feature type="compositionally biased region" description="Basic and acidic residues" evidence="1">
    <location>
        <begin position="49"/>
        <end position="62"/>
    </location>
</feature>
<feature type="region of interest" description="Disordered" evidence="1">
    <location>
        <begin position="28"/>
        <end position="87"/>
    </location>
</feature>
<gene>
    <name evidence="2" type="ORF">S03H2_50290</name>
</gene>
<name>X1I4C2_9ZZZZ</name>
<organism evidence="2">
    <name type="scientific">marine sediment metagenome</name>
    <dbReference type="NCBI Taxonomy" id="412755"/>
    <lineage>
        <taxon>unclassified sequences</taxon>
        <taxon>metagenomes</taxon>
        <taxon>ecological metagenomes</taxon>
    </lineage>
</organism>
<proteinExistence type="predicted"/>
<dbReference type="AlphaFoldDB" id="X1I4C2"/>
<protein>
    <submittedName>
        <fullName evidence="2">Uncharacterized protein</fullName>
    </submittedName>
</protein>